<keyword evidence="2" id="KW-0963">Cytoplasm</keyword>
<dbReference type="InterPro" id="IPR005627">
    <property type="entry name" value="CutC-like"/>
</dbReference>
<dbReference type="AlphaFoldDB" id="A0A1M5T599"/>
<dbReference type="InterPro" id="IPR036822">
    <property type="entry name" value="CutC-like_dom_sf"/>
</dbReference>
<proteinExistence type="inferred from homology"/>
<dbReference type="GO" id="GO:0005507">
    <property type="term" value="F:copper ion binding"/>
    <property type="evidence" value="ECO:0007669"/>
    <property type="project" value="TreeGrafter"/>
</dbReference>
<dbReference type="Proteomes" id="UP000184074">
    <property type="component" value="Unassembled WGS sequence"/>
</dbReference>
<keyword evidence="4" id="KW-1185">Reference proteome</keyword>
<dbReference type="PANTHER" id="PTHR12598:SF0">
    <property type="entry name" value="COPPER HOMEOSTASIS PROTEIN CUTC HOMOLOG"/>
    <property type="match status" value="1"/>
</dbReference>
<dbReference type="PANTHER" id="PTHR12598">
    <property type="entry name" value="COPPER HOMEOSTASIS PROTEIN CUTC"/>
    <property type="match status" value="1"/>
</dbReference>
<dbReference type="STRING" id="1508389.SAMN05444003_3247"/>
<comment type="subcellular location">
    <subcellularLocation>
        <location evidence="2">Cytoplasm</location>
    </subcellularLocation>
</comment>
<protein>
    <recommendedName>
        <fullName evidence="2">PF03932 family protein CutC</fullName>
    </recommendedName>
</protein>
<dbReference type="GO" id="GO:0005737">
    <property type="term" value="C:cytoplasm"/>
    <property type="evidence" value="ECO:0007669"/>
    <property type="project" value="UniProtKB-SubCell"/>
</dbReference>
<comment type="similarity">
    <text evidence="1 2">Belongs to the CutC family.</text>
</comment>
<dbReference type="Pfam" id="PF03932">
    <property type="entry name" value="CutC"/>
    <property type="match status" value="1"/>
</dbReference>
<dbReference type="HAMAP" id="MF_00795">
    <property type="entry name" value="CutC"/>
    <property type="match status" value="1"/>
</dbReference>
<dbReference type="RefSeq" id="WP_072902908.1">
    <property type="nucleotide sequence ID" value="NZ_FQXB01000008.1"/>
</dbReference>
<evidence type="ECO:0000313" key="4">
    <source>
        <dbReference type="Proteomes" id="UP000184074"/>
    </source>
</evidence>
<dbReference type="OrthoDB" id="9815677at2"/>
<dbReference type="SUPFAM" id="SSF110395">
    <property type="entry name" value="CutC-like"/>
    <property type="match status" value="1"/>
</dbReference>
<evidence type="ECO:0000313" key="3">
    <source>
        <dbReference type="EMBL" id="SHH45919.1"/>
    </source>
</evidence>
<dbReference type="EMBL" id="FQXB01000008">
    <property type="protein sequence ID" value="SHH45919.1"/>
    <property type="molecule type" value="Genomic_DNA"/>
</dbReference>
<comment type="caution">
    <text evidence="2">Once thought to be involved in copper homeostasis, experiments in E.coli have shown this is not the case.</text>
</comment>
<name>A0A1M5T599_9RHOB</name>
<organism evidence="3 4">
    <name type="scientific">Cognatiyoonia sediminum</name>
    <dbReference type="NCBI Taxonomy" id="1508389"/>
    <lineage>
        <taxon>Bacteria</taxon>
        <taxon>Pseudomonadati</taxon>
        <taxon>Pseudomonadota</taxon>
        <taxon>Alphaproteobacteria</taxon>
        <taxon>Rhodobacterales</taxon>
        <taxon>Paracoccaceae</taxon>
        <taxon>Cognatiyoonia</taxon>
    </lineage>
</organism>
<reference evidence="3 4" key="1">
    <citation type="submission" date="2016-11" db="EMBL/GenBank/DDBJ databases">
        <authorList>
            <person name="Jaros S."/>
            <person name="Januszkiewicz K."/>
            <person name="Wedrychowicz H."/>
        </authorList>
    </citation>
    <scope>NUCLEOTIDE SEQUENCE [LARGE SCALE GENOMIC DNA]</scope>
    <source>
        <strain evidence="3 4">DSM 28715</strain>
    </source>
</reference>
<gene>
    <name evidence="2" type="primary">cutC</name>
    <name evidence="3" type="ORF">SAMN05444003_3247</name>
</gene>
<evidence type="ECO:0000256" key="1">
    <source>
        <dbReference type="ARBA" id="ARBA00007768"/>
    </source>
</evidence>
<accession>A0A1M5T599</accession>
<dbReference type="Gene3D" id="3.20.20.380">
    <property type="entry name" value="Copper homeostasis (CutC) domain"/>
    <property type="match status" value="1"/>
</dbReference>
<sequence length="243" mass="25760">MPRNKIPNFEVCVDSAQGIEACVGLVDRIELCSALDIGGLTPSAGLMECAKASGLETHVLIRPAGGDFFMTRSDLDVALADIEQVKKIGLDGVVIGAAIDGHLDTEVLREMAAASAGLKLTLHRAFDVVENQAKALEDAITHGFQRVLTSGGASSAPLALKRLAELVEQSNARIEIMAGGGITLENVDELLSQTGVHAIHSSCSSERTLADPLAQKGFGEVARLTDIEKVREMRDRILSMFPS</sequence>
<evidence type="ECO:0000256" key="2">
    <source>
        <dbReference type="HAMAP-Rule" id="MF_00795"/>
    </source>
</evidence>